<evidence type="ECO:0000313" key="5">
    <source>
        <dbReference type="EMBL" id="MDP5182934.1"/>
    </source>
</evidence>
<dbReference type="PANTHER" id="PTHR45625:SF3">
    <property type="entry name" value="PEPTIDYL-PROLYL CIS-TRANS ISOMERASE B-RELATED"/>
    <property type="match status" value="1"/>
</dbReference>
<dbReference type="PROSITE" id="PS50072">
    <property type="entry name" value="CSA_PPIASE_2"/>
    <property type="match status" value="1"/>
</dbReference>
<name>A0ABT9ICN2_9ACTN</name>
<keyword evidence="6" id="KW-1185">Reference proteome</keyword>
<keyword evidence="3" id="KW-1133">Transmembrane helix</keyword>
<dbReference type="Gene3D" id="2.40.100.10">
    <property type="entry name" value="Cyclophilin-like"/>
    <property type="match status" value="1"/>
</dbReference>
<dbReference type="GO" id="GO:0003755">
    <property type="term" value="F:peptidyl-prolyl cis-trans isomerase activity"/>
    <property type="evidence" value="ECO:0007669"/>
    <property type="project" value="UniProtKB-EC"/>
</dbReference>
<dbReference type="EC" id="5.2.1.8" evidence="5"/>
<dbReference type="InterPro" id="IPR029000">
    <property type="entry name" value="Cyclophilin-like_dom_sf"/>
</dbReference>
<feature type="transmembrane region" description="Helical" evidence="3">
    <location>
        <begin position="32"/>
        <end position="52"/>
    </location>
</feature>
<evidence type="ECO:0000313" key="6">
    <source>
        <dbReference type="Proteomes" id="UP001233673"/>
    </source>
</evidence>
<evidence type="ECO:0000256" key="3">
    <source>
        <dbReference type="SAM" id="Phobius"/>
    </source>
</evidence>
<keyword evidence="3" id="KW-0472">Membrane</keyword>
<evidence type="ECO:0000259" key="4">
    <source>
        <dbReference type="PROSITE" id="PS50072"/>
    </source>
</evidence>
<comment type="function">
    <text evidence="1">PPIases accelerate the folding of proteins. It catalyzes the cis-trans isomerization of proline imidic peptide bonds in oligopeptides.</text>
</comment>
<feature type="domain" description="PPIase cyclophilin-type" evidence="4">
    <location>
        <begin position="129"/>
        <end position="277"/>
    </location>
</feature>
<keyword evidence="3" id="KW-0812">Transmembrane</keyword>
<dbReference type="EMBL" id="JASNFN010000010">
    <property type="protein sequence ID" value="MDP5182934.1"/>
    <property type="molecule type" value="Genomic_DNA"/>
</dbReference>
<dbReference type="SUPFAM" id="SSF50891">
    <property type="entry name" value="Cyclophilin-like"/>
    <property type="match status" value="1"/>
</dbReference>
<comment type="caution">
    <text evidence="5">The sequence shown here is derived from an EMBL/GenBank/DDBJ whole genome shotgun (WGS) entry which is preliminary data.</text>
</comment>
<dbReference type="PANTHER" id="PTHR45625">
    <property type="entry name" value="PEPTIDYL-PROLYL CIS-TRANS ISOMERASE-RELATED"/>
    <property type="match status" value="1"/>
</dbReference>
<organism evidence="5 6">
    <name type="scientific">Blastococcus carthaginiensis</name>
    <dbReference type="NCBI Taxonomy" id="3050034"/>
    <lineage>
        <taxon>Bacteria</taxon>
        <taxon>Bacillati</taxon>
        <taxon>Actinomycetota</taxon>
        <taxon>Actinomycetes</taxon>
        <taxon>Geodermatophilales</taxon>
        <taxon>Geodermatophilaceae</taxon>
        <taxon>Blastococcus</taxon>
    </lineage>
</organism>
<evidence type="ECO:0000256" key="1">
    <source>
        <dbReference type="ARBA" id="ARBA00002388"/>
    </source>
</evidence>
<evidence type="ECO:0000256" key="2">
    <source>
        <dbReference type="SAM" id="MobiDB-lite"/>
    </source>
</evidence>
<sequence>MPTNKQRREAAQRHLQRQLERRAEQAKKRRRNLGLLLTALAVVVVVGAALLITNVFGGDDATDDLAAEPTTPAATSSAARTTNADGTVTCEYLPDESGNTNLTDVGTPPNPEATPTQGTATVLMSTDQGDLTLTLDRAQAPCAAASFTYLTEQGFYDGTPCHRLVNAETFGVLQCGDPTGTGSGGPSYKYAEEVTPDTTYPRGTVAMAKTAAPNSTGGQFFLTFVDTELPPEYTVVGTIDEAGLGVLDAVAAGGVQGAEGPGDGAPNIPVTIEDMAVVG</sequence>
<dbReference type="RefSeq" id="WP_305999595.1">
    <property type="nucleotide sequence ID" value="NZ_JASNFN010000010.1"/>
</dbReference>
<feature type="region of interest" description="Disordered" evidence="2">
    <location>
        <begin position="93"/>
        <end position="116"/>
    </location>
</feature>
<reference evidence="6" key="1">
    <citation type="submission" date="2023-05" db="EMBL/GenBank/DDBJ databases">
        <title>Draft genome of Pseudofrankia sp. BMG5.37.</title>
        <authorList>
            <person name="Gtari M."/>
            <person name="Ghodhbane F."/>
            <person name="Sbissi I."/>
        </authorList>
    </citation>
    <scope>NUCLEOTIDE SEQUENCE [LARGE SCALE GENOMIC DNA]</scope>
    <source>
        <strain evidence="6">BMG 814</strain>
    </source>
</reference>
<dbReference type="InterPro" id="IPR002130">
    <property type="entry name" value="Cyclophilin-type_PPIase_dom"/>
</dbReference>
<dbReference type="InterPro" id="IPR044666">
    <property type="entry name" value="Cyclophilin_A-like"/>
</dbReference>
<keyword evidence="5" id="KW-0413">Isomerase</keyword>
<proteinExistence type="predicted"/>
<dbReference type="Proteomes" id="UP001233673">
    <property type="component" value="Unassembled WGS sequence"/>
</dbReference>
<dbReference type="Pfam" id="PF00160">
    <property type="entry name" value="Pro_isomerase"/>
    <property type="match status" value="1"/>
</dbReference>
<dbReference type="CDD" id="cd00317">
    <property type="entry name" value="cyclophilin"/>
    <property type="match status" value="1"/>
</dbReference>
<accession>A0ABT9ICN2</accession>
<protein>
    <submittedName>
        <fullName evidence="5">Peptidylprolyl isomerase</fullName>
        <ecNumber evidence="5">5.2.1.8</ecNumber>
    </submittedName>
</protein>
<gene>
    <name evidence="5" type="ORF">QOZ88_09815</name>
</gene>